<evidence type="ECO:0000313" key="1">
    <source>
        <dbReference type="EMBL" id="KAG8188611.1"/>
    </source>
</evidence>
<proteinExistence type="predicted"/>
<dbReference type="EMBL" id="JAFNEN010000235">
    <property type="protein sequence ID" value="KAG8188611.1"/>
    <property type="molecule type" value="Genomic_DNA"/>
</dbReference>
<dbReference type="AlphaFoldDB" id="A0AAV6UZB4"/>
<gene>
    <name evidence="1" type="ORF">JTE90_005966</name>
</gene>
<reference evidence="1 2" key="1">
    <citation type="journal article" date="2022" name="Nat. Ecol. Evol.">
        <title>A masculinizing supergene underlies an exaggerated male reproductive morph in a spider.</title>
        <authorList>
            <person name="Hendrickx F."/>
            <person name="De Corte Z."/>
            <person name="Sonet G."/>
            <person name="Van Belleghem S.M."/>
            <person name="Kostlbacher S."/>
            <person name="Vangestel C."/>
        </authorList>
    </citation>
    <scope>NUCLEOTIDE SEQUENCE [LARGE SCALE GENOMIC DNA]</scope>
    <source>
        <strain evidence="1">W744_W776</strain>
    </source>
</reference>
<sequence>MPRHPQKPDVRRAWKFVARGVLISWSGFRNAPLHRPFVLRMGRLLLCHRHAPLRTNNLEIALPASFRGVMIPGGDSGRGMAGGKWVEMVPF</sequence>
<organism evidence="1 2">
    <name type="scientific">Oedothorax gibbosus</name>
    <dbReference type="NCBI Taxonomy" id="931172"/>
    <lineage>
        <taxon>Eukaryota</taxon>
        <taxon>Metazoa</taxon>
        <taxon>Ecdysozoa</taxon>
        <taxon>Arthropoda</taxon>
        <taxon>Chelicerata</taxon>
        <taxon>Arachnida</taxon>
        <taxon>Araneae</taxon>
        <taxon>Araneomorphae</taxon>
        <taxon>Entelegynae</taxon>
        <taxon>Araneoidea</taxon>
        <taxon>Linyphiidae</taxon>
        <taxon>Erigoninae</taxon>
        <taxon>Oedothorax</taxon>
    </lineage>
</organism>
<accession>A0AAV6UZB4</accession>
<dbReference type="Proteomes" id="UP000827092">
    <property type="component" value="Unassembled WGS sequence"/>
</dbReference>
<comment type="caution">
    <text evidence="1">The sequence shown here is derived from an EMBL/GenBank/DDBJ whole genome shotgun (WGS) entry which is preliminary data.</text>
</comment>
<protein>
    <submittedName>
        <fullName evidence="1">Uncharacterized protein</fullName>
    </submittedName>
</protein>
<name>A0AAV6UZB4_9ARAC</name>
<evidence type="ECO:0000313" key="2">
    <source>
        <dbReference type="Proteomes" id="UP000827092"/>
    </source>
</evidence>
<keyword evidence="2" id="KW-1185">Reference proteome</keyword>